<keyword evidence="5" id="KW-1185">Reference proteome</keyword>
<feature type="domain" description="ZP" evidence="3">
    <location>
        <begin position="1"/>
        <end position="97"/>
    </location>
</feature>
<proteinExistence type="predicted"/>
<dbReference type="InterPro" id="IPR042235">
    <property type="entry name" value="ZP-C_dom"/>
</dbReference>
<organism evidence="4 5">
    <name type="scientific">Cirrhinus mrigala</name>
    <name type="common">Mrigala</name>
    <dbReference type="NCBI Taxonomy" id="683832"/>
    <lineage>
        <taxon>Eukaryota</taxon>
        <taxon>Metazoa</taxon>
        <taxon>Chordata</taxon>
        <taxon>Craniata</taxon>
        <taxon>Vertebrata</taxon>
        <taxon>Euteleostomi</taxon>
        <taxon>Actinopterygii</taxon>
        <taxon>Neopterygii</taxon>
        <taxon>Teleostei</taxon>
        <taxon>Ostariophysi</taxon>
        <taxon>Cypriniformes</taxon>
        <taxon>Cyprinidae</taxon>
        <taxon>Labeoninae</taxon>
        <taxon>Labeonini</taxon>
        <taxon>Cirrhinus</taxon>
    </lineage>
</organism>
<dbReference type="PANTHER" id="PTHR14002:SF59">
    <property type="entry name" value="CUB AND ZONA PELLUCIDA-LIKE DOMAIN-CONTAINING PROTEIN 1-RELATED"/>
    <property type="match status" value="1"/>
</dbReference>
<keyword evidence="2" id="KW-1015">Disulfide bond</keyword>
<sequence>KRSNVTIEFDTHRPPIIISERGFGTFNYQFEFYASQNFQNMRAPESYPLEYNVGDKIYMKIEPVTPVLNTEIFLESCVATPYDNPSYPISYPIIKNG</sequence>
<evidence type="ECO:0000256" key="1">
    <source>
        <dbReference type="ARBA" id="ARBA00022729"/>
    </source>
</evidence>
<evidence type="ECO:0000313" key="4">
    <source>
        <dbReference type="EMBL" id="KAL0167580.1"/>
    </source>
</evidence>
<protein>
    <recommendedName>
        <fullName evidence="3">ZP domain-containing protein</fullName>
    </recommendedName>
</protein>
<evidence type="ECO:0000313" key="5">
    <source>
        <dbReference type="Proteomes" id="UP001529510"/>
    </source>
</evidence>
<dbReference type="PANTHER" id="PTHR14002">
    <property type="entry name" value="ENDOGLIN/TGF-BETA RECEPTOR TYPE III"/>
    <property type="match status" value="1"/>
</dbReference>
<evidence type="ECO:0000259" key="3">
    <source>
        <dbReference type="PROSITE" id="PS51034"/>
    </source>
</evidence>
<dbReference type="InterPro" id="IPR055355">
    <property type="entry name" value="ZP-C"/>
</dbReference>
<dbReference type="AlphaFoldDB" id="A0ABD0P1C3"/>
<dbReference type="Gene3D" id="2.60.40.4100">
    <property type="entry name" value="Zona pellucida, ZP-C domain"/>
    <property type="match status" value="1"/>
</dbReference>
<dbReference type="PROSITE" id="PS51034">
    <property type="entry name" value="ZP_2"/>
    <property type="match status" value="1"/>
</dbReference>
<gene>
    <name evidence="4" type="ORF">M9458_035802</name>
</gene>
<dbReference type="EMBL" id="JAMKFB020000018">
    <property type="protein sequence ID" value="KAL0167580.1"/>
    <property type="molecule type" value="Genomic_DNA"/>
</dbReference>
<reference evidence="4 5" key="1">
    <citation type="submission" date="2024-05" db="EMBL/GenBank/DDBJ databases">
        <title>Genome sequencing and assembly of Indian major carp, Cirrhinus mrigala (Hamilton, 1822).</title>
        <authorList>
            <person name="Mohindra V."/>
            <person name="Chowdhury L.M."/>
            <person name="Lal K."/>
            <person name="Jena J.K."/>
        </authorList>
    </citation>
    <scope>NUCLEOTIDE SEQUENCE [LARGE SCALE GENOMIC DNA]</scope>
    <source>
        <strain evidence="4">CM1030</strain>
        <tissue evidence="4">Blood</tissue>
    </source>
</reference>
<comment type="caution">
    <text evidence="4">The sequence shown here is derived from an EMBL/GenBank/DDBJ whole genome shotgun (WGS) entry which is preliminary data.</text>
</comment>
<accession>A0ABD0P1C3</accession>
<name>A0ABD0P1C3_CIRMR</name>
<dbReference type="Proteomes" id="UP001529510">
    <property type="component" value="Unassembled WGS sequence"/>
</dbReference>
<dbReference type="InterPro" id="IPR001507">
    <property type="entry name" value="ZP_dom"/>
</dbReference>
<keyword evidence="1" id="KW-0732">Signal</keyword>
<feature type="non-terminal residue" evidence="4">
    <location>
        <position position="97"/>
    </location>
</feature>
<evidence type="ECO:0000256" key="2">
    <source>
        <dbReference type="ARBA" id="ARBA00023157"/>
    </source>
</evidence>
<feature type="non-terminal residue" evidence="4">
    <location>
        <position position="1"/>
    </location>
</feature>
<dbReference type="Pfam" id="PF00100">
    <property type="entry name" value="Zona_pellucida"/>
    <property type="match status" value="1"/>
</dbReference>